<feature type="domain" description="4Fe-4S ferredoxin-type" evidence="8">
    <location>
        <begin position="212"/>
        <end position="241"/>
    </location>
</feature>
<feature type="domain" description="4Fe-4S ferredoxin-type" evidence="8">
    <location>
        <begin position="242"/>
        <end position="268"/>
    </location>
</feature>
<dbReference type="InterPro" id="IPR051684">
    <property type="entry name" value="Electron_Trans/Redox"/>
</dbReference>
<dbReference type="CDD" id="cd16373">
    <property type="entry name" value="DMSOR_beta_like"/>
    <property type="match status" value="1"/>
</dbReference>
<dbReference type="PANTHER" id="PTHR30176:SF3">
    <property type="entry name" value="FERREDOXIN-TYPE PROTEIN NAPH"/>
    <property type="match status" value="1"/>
</dbReference>
<feature type="domain" description="4Fe-4S ferredoxin-type" evidence="8">
    <location>
        <begin position="430"/>
        <end position="465"/>
    </location>
</feature>
<evidence type="ECO:0000256" key="1">
    <source>
        <dbReference type="ARBA" id="ARBA00022448"/>
    </source>
</evidence>
<dbReference type="EMBL" id="KF540239">
    <property type="protein sequence ID" value="AIF26609.1"/>
    <property type="molecule type" value="Genomic_DNA"/>
</dbReference>
<keyword evidence="4" id="KW-0249">Electron transport</keyword>
<sequence>MIRKIRIFLATIFFFGITLMFLDFTGTIHIYLSWMTRLQFWPALLGLSIIPLIIVLALTLIFGRIYCSVICPMGVFQDIIARIGRIGKRNPYRFSEAKTKLRIAFLVVMIALFPFGLTSLLAPYSAFGRIASTFFRPLWIYGNNILAGVAEHFDSYLFYRADVLLTGGITLIIAVVTIVIVGVLSFRGGRTYCNTICPVGTILGFIARYSFLKVRINTDACKNCGKCGKNCKAACIDTKNHKIDYSRCVVCGDCLENCEFLALEYGYNTKSGFNAIARGYKPMRKREEKLTKENGKLKVESGVDLGRRGALVGMAIATTTAVLAQEKKKVDGEIAAIKDKEAPLRKTPILPPGARSWKHMSHHCTACQLCVSACENKVLRPSTDLHHFMQPVMSYEEGYCRPECHACSSVCPANAIENIGVETKASTKIGTAVFIKKNCISLEGEWECGNCARHCPTGAIEMVPSDPDDESSPLMPAVDETRCIGCGACENLCPARPFSAIYVEGIEVQKEI</sequence>
<evidence type="ECO:0000256" key="4">
    <source>
        <dbReference type="ARBA" id="ARBA00022982"/>
    </source>
</evidence>
<dbReference type="InterPro" id="IPR017900">
    <property type="entry name" value="4Fe4S_Fe_S_CS"/>
</dbReference>
<dbReference type="GO" id="GO:0046872">
    <property type="term" value="F:metal ion binding"/>
    <property type="evidence" value="ECO:0007669"/>
    <property type="project" value="UniProtKB-KW"/>
</dbReference>
<dbReference type="Gene3D" id="3.30.70.20">
    <property type="match status" value="3"/>
</dbReference>
<dbReference type="PROSITE" id="PS51379">
    <property type="entry name" value="4FE4S_FER_2"/>
    <property type="match status" value="6"/>
</dbReference>
<feature type="domain" description="4Fe-4S ferredoxin-type" evidence="8">
    <location>
        <begin position="474"/>
        <end position="506"/>
    </location>
</feature>
<evidence type="ECO:0000256" key="7">
    <source>
        <dbReference type="SAM" id="Phobius"/>
    </source>
</evidence>
<proteinExistence type="predicted"/>
<feature type="domain" description="4Fe-4S ferredoxin-type" evidence="8">
    <location>
        <begin position="355"/>
        <end position="384"/>
    </location>
</feature>
<evidence type="ECO:0000259" key="8">
    <source>
        <dbReference type="PROSITE" id="PS51379"/>
    </source>
</evidence>
<keyword evidence="7" id="KW-0472">Membrane</keyword>
<organism evidence="9">
    <name type="scientific">uncultured bacterium fosmid pJB69A5</name>
    <dbReference type="NCBI Taxonomy" id="1478067"/>
    <lineage>
        <taxon>Bacteria</taxon>
        <taxon>environmental samples</taxon>
    </lineage>
</organism>
<dbReference type="PANTHER" id="PTHR30176">
    <property type="entry name" value="FERREDOXIN-TYPE PROTEIN NAPH"/>
    <property type="match status" value="1"/>
</dbReference>
<dbReference type="GO" id="GO:0005886">
    <property type="term" value="C:plasma membrane"/>
    <property type="evidence" value="ECO:0007669"/>
    <property type="project" value="TreeGrafter"/>
</dbReference>
<keyword evidence="2" id="KW-0004">4Fe-4S</keyword>
<evidence type="ECO:0000256" key="2">
    <source>
        <dbReference type="ARBA" id="ARBA00022485"/>
    </source>
</evidence>
<protein>
    <submittedName>
        <fullName evidence="9">Putative iron-sulfur cluster-binding protein</fullName>
    </submittedName>
</protein>
<feature type="transmembrane region" description="Helical" evidence="7">
    <location>
        <begin position="191"/>
        <end position="211"/>
    </location>
</feature>
<dbReference type="PROSITE" id="PS00198">
    <property type="entry name" value="4FE4S_FER_1"/>
    <property type="match status" value="3"/>
</dbReference>
<feature type="transmembrane region" description="Helical" evidence="7">
    <location>
        <begin position="103"/>
        <end position="127"/>
    </location>
</feature>
<keyword evidence="7" id="KW-1133">Transmembrane helix</keyword>
<keyword evidence="7" id="KW-0812">Transmembrane</keyword>
<evidence type="ECO:0000256" key="5">
    <source>
        <dbReference type="ARBA" id="ARBA00023004"/>
    </source>
</evidence>
<keyword evidence="5" id="KW-0408">Iron</keyword>
<dbReference type="AlphaFoldDB" id="A0A0H3U7P0"/>
<feature type="transmembrane region" description="Helical" evidence="7">
    <location>
        <begin position="7"/>
        <end position="34"/>
    </location>
</feature>
<feature type="domain" description="4Fe-4S ferredoxin-type" evidence="8">
    <location>
        <begin position="389"/>
        <end position="421"/>
    </location>
</feature>
<dbReference type="GO" id="GO:0051539">
    <property type="term" value="F:4 iron, 4 sulfur cluster binding"/>
    <property type="evidence" value="ECO:0007669"/>
    <property type="project" value="UniProtKB-KW"/>
</dbReference>
<dbReference type="Pfam" id="PF12838">
    <property type="entry name" value="Fer4_7"/>
    <property type="match status" value="1"/>
</dbReference>
<keyword evidence="1" id="KW-0813">Transport</keyword>
<evidence type="ECO:0000313" key="9">
    <source>
        <dbReference type="EMBL" id="AIF26609.1"/>
    </source>
</evidence>
<reference evidence="9" key="1">
    <citation type="submission" date="2013-08" db="EMBL/GenBank/DDBJ databases">
        <title>Comparison of modified E. coli strains.</title>
        <authorList>
            <person name="Juergensen J."/>
            <person name="Bonge A."/>
            <person name="Streit W.R."/>
        </authorList>
    </citation>
    <scope>NUCLEOTIDE SEQUENCE</scope>
</reference>
<accession>A0A0H3U7P0</accession>
<keyword evidence="6" id="KW-0411">Iron-sulfur</keyword>
<evidence type="ECO:0000256" key="3">
    <source>
        <dbReference type="ARBA" id="ARBA00022723"/>
    </source>
</evidence>
<dbReference type="Pfam" id="PF12801">
    <property type="entry name" value="Fer4_5"/>
    <property type="match status" value="2"/>
</dbReference>
<keyword evidence="3" id="KW-0479">Metal-binding</keyword>
<evidence type="ECO:0000256" key="6">
    <source>
        <dbReference type="ARBA" id="ARBA00023014"/>
    </source>
</evidence>
<name>A0A0H3U7P0_9BACT</name>
<feature type="transmembrane region" description="Helical" evidence="7">
    <location>
        <begin position="40"/>
        <end position="63"/>
    </location>
</feature>
<feature type="transmembrane region" description="Helical" evidence="7">
    <location>
        <begin position="163"/>
        <end position="184"/>
    </location>
</feature>
<dbReference type="InterPro" id="IPR017896">
    <property type="entry name" value="4Fe4S_Fe-S-bd"/>
</dbReference>
<dbReference type="SUPFAM" id="SSF54862">
    <property type="entry name" value="4Fe-4S ferredoxins"/>
    <property type="match status" value="2"/>
</dbReference>